<sequence>MPCLTAPFPFQLLTLLQFDDIPTLSTGNFTNPNSFPLQPVPFPYHRFFFSNGFHVSSLPTSRYQPSSGSQLVQYNASLEPIAQIGLAELRTNPCFRFAFLGISLGCNSTTEPCVFNVAGLQWDGVDEVAQGLRTFEVAACSTPANCTLSHQILDSAAQLQFANLTAINITLTVAGQPQTWWGDDLQFAWADNDCIAASCRARVPNTIMFPHNSRTFAKTAKSLLRWAVRRQNVDGI</sequence>
<accession>A0AAE0I7D9</accession>
<feature type="domain" description="DUF7371" evidence="1">
    <location>
        <begin position="16"/>
        <end position="200"/>
    </location>
</feature>
<reference evidence="2" key="1">
    <citation type="journal article" date="2023" name="Mol. Phylogenet. Evol.">
        <title>Genome-scale phylogeny and comparative genomics of the fungal order Sordariales.</title>
        <authorList>
            <person name="Hensen N."/>
            <person name="Bonometti L."/>
            <person name="Westerberg I."/>
            <person name="Brannstrom I.O."/>
            <person name="Guillou S."/>
            <person name="Cros-Aarteil S."/>
            <person name="Calhoun S."/>
            <person name="Haridas S."/>
            <person name="Kuo A."/>
            <person name="Mondo S."/>
            <person name="Pangilinan J."/>
            <person name="Riley R."/>
            <person name="LaButti K."/>
            <person name="Andreopoulos B."/>
            <person name="Lipzen A."/>
            <person name="Chen C."/>
            <person name="Yan M."/>
            <person name="Daum C."/>
            <person name="Ng V."/>
            <person name="Clum A."/>
            <person name="Steindorff A."/>
            <person name="Ohm R.A."/>
            <person name="Martin F."/>
            <person name="Silar P."/>
            <person name="Natvig D.O."/>
            <person name="Lalanne C."/>
            <person name="Gautier V."/>
            <person name="Ament-Velasquez S.L."/>
            <person name="Kruys A."/>
            <person name="Hutchinson M.I."/>
            <person name="Powell A.J."/>
            <person name="Barry K."/>
            <person name="Miller A.N."/>
            <person name="Grigoriev I.V."/>
            <person name="Debuchy R."/>
            <person name="Gladieux P."/>
            <person name="Hiltunen Thoren M."/>
            <person name="Johannesson H."/>
        </authorList>
    </citation>
    <scope>NUCLEOTIDE SEQUENCE</scope>
    <source>
        <strain evidence="2">SMH4131-1</strain>
    </source>
</reference>
<evidence type="ECO:0000313" key="3">
    <source>
        <dbReference type="Proteomes" id="UP001286456"/>
    </source>
</evidence>
<reference evidence="2" key="2">
    <citation type="submission" date="2023-06" db="EMBL/GenBank/DDBJ databases">
        <authorList>
            <consortium name="Lawrence Berkeley National Laboratory"/>
            <person name="Haridas S."/>
            <person name="Hensen N."/>
            <person name="Bonometti L."/>
            <person name="Westerberg I."/>
            <person name="Brannstrom I.O."/>
            <person name="Guillou S."/>
            <person name="Cros-Aarteil S."/>
            <person name="Calhoun S."/>
            <person name="Kuo A."/>
            <person name="Mondo S."/>
            <person name="Pangilinan J."/>
            <person name="Riley R."/>
            <person name="Labutti K."/>
            <person name="Andreopoulos B."/>
            <person name="Lipzen A."/>
            <person name="Chen C."/>
            <person name="Yanf M."/>
            <person name="Daum C."/>
            <person name="Ng V."/>
            <person name="Clum A."/>
            <person name="Steindorff A."/>
            <person name="Ohm R."/>
            <person name="Martin F."/>
            <person name="Silar P."/>
            <person name="Natvig D."/>
            <person name="Lalanne C."/>
            <person name="Gautier V."/>
            <person name="Ament-Velasquez S.L."/>
            <person name="Kruys A."/>
            <person name="Hutchinson M.I."/>
            <person name="Powell A.J."/>
            <person name="Barry K."/>
            <person name="Miller A.N."/>
            <person name="Grigoriev I.V."/>
            <person name="Debuchy R."/>
            <person name="Gladieux P."/>
            <person name="Thoren M.H."/>
            <person name="Johannesson H."/>
        </authorList>
    </citation>
    <scope>NUCLEOTIDE SEQUENCE</scope>
    <source>
        <strain evidence="2">SMH4131-1</strain>
    </source>
</reference>
<dbReference type="EMBL" id="JAUEPO010000006">
    <property type="protein sequence ID" value="KAK3319867.1"/>
    <property type="molecule type" value="Genomic_DNA"/>
</dbReference>
<gene>
    <name evidence="2" type="ORF">B0T19DRAFT_433219</name>
</gene>
<comment type="caution">
    <text evidence="2">The sequence shown here is derived from an EMBL/GenBank/DDBJ whole genome shotgun (WGS) entry which is preliminary data.</text>
</comment>
<name>A0AAE0I7D9_9PEZI</name>
<keyword evidence="3" id="KW-1185">Reference proteome</keyword>
<evidence type="ECO:0000259" key="1">
    <source>
        <dbReference type="Pfam" id="PF24086"/>
    </source>
</evidence>
<organism evidence="2 3">
    <name type="scientific">Cercophora scortea</name>
    <dbReference type="NCBI Taxonomy" id="314031"/>
    <lineage>
        <taxon>Eukaryota</taxon>
        <taxon>Fungi</taxon>
        <taxon>Dikarya</taxon>
        <taxon>Ascomycota</taxon>
        <taxon>Pezizomycotina</taxon>
        <taxon>Sordariomycetes</taxon>
        <taxon>Sordariomycetidae</taxon>
        <taxon>Sordariales</taxon>
        <taxon>Lasiosphaeriaceae</taxon>
        <taxon>Cercophora</taxon>
    </lineage>
</organism>
<dbReference type="InterPro" id="IPR055795">
    <property type="entry name" value="DUF7371"/>
</dbReference>
<dbReference type="AlphaFoldDB" id="A0AAE0I7D9"/>
<protein>
    <recommendedName>
        <fullName evidence="1">DUF7371 domain-containing protein</fullName>
    </recommendedName>
</protein>
<dbReference type="Proteomes" id="UP001286456">
    <property type="component" value="Unassembled WGS sequence"/>
</dbReference>
<proteinExistence type="predicted"/>
<dbReference type="Pfam" id="PF24086">
    <property type="entry name" value="DUF7371"/>
    <property type="match status" value="1"/>
</dbReference>
<evidence type="ECO:0000313" key="2">
    <source>
        <dbReference type="EMBL" id="KAK3319867.1"/>
    </source>
</evidence>